<dbReference type="RefSeq" id="WP_048852339.1">
    <property type="nucleotide sequence ID" value="NZ_BANI01000290.1"/>
</dbReference>
<evidence type="ECO:0000313" key="1">
    <source>
        <dbReference type="EMBL" id="GAN97953.1"/>
    </source>
</evidence>
<protein>
    <submittedName>
        <fullName evidence="1">Uncharacterized protein</fullName>
    </submittedName>
</protein>
<organism evidence="1 2">
    <name type="scientific">Komagataeibacter europaeus NBRC 3261</name>
    <dbReference type="NCBI Taxonomy" id="1234669"/>
    <lineage>
        <taxon>Bacteria</taxon>
        <taxon>Pseudomonadati</taxon>
        <taxon>Pseudomonadota</taxon>
        <taxon>Alphaproteobacteria</taxon>
        <taxon>Acetobacterales</taxon>
        <taxon>Acetobacteraceae</taxon>
        <taxon>Komagataeibacter</taxon>
    </lineage>
</organism>
<evidence type="ECO:0000313" key="2">
    <source>
        <dbReference type="Proteomes" id="UP000032675"/>
    </source>
</evidence>
<dbReference type="Pfam" id="PF05962">
    <property type="entry name" value="HutD"/>
    <property type="match status" value="1"/>
</dbReference>
<dbReference type="EMBL" id="BANI01000290">
    <property type="protein sequence ID" value="GAN97953.1"/>
    <property type="molecule type" value="Genomic_DNA"/>
</dbReference>
<reference evidence="1 2" key="1">
    <citation type="submission" date="2012-11" db="EMBL/GenBank/DDBJ databases">
        <title>Whole genome sequence of Gluconacetobacter europaeus NBRC3261.</title>
        <authorList>
            <person name="Azuma Y."/>
            <person name="Higashiura N."/>
            <person name="Hirakawa H."/>
            <person name="Matsushita K."/>
        </authorList>
    </citation>
    <scope>NUCLEOTIDE SEQUENCE [LARGE SCALE GENOMIC DNA]</scope>
    <source>
        <strain evidence="1 2">NBRC 3261</strain>
    </source>
</reference>
<comment type="caution">
    <text evidence="1">The sequence shown here is derived from an EMBL/GenBank/DDBJ whole genome shotgun (WGS) entry which is preliminary data.</text>
</comment>
<proteinExistence type="predicted"/>
<dbReference type="Proteomes" id="UP000032675">
    <property type="component" value="Unassembled WGS sequence"/>
</dbReference>
<dbReference type="Gene3D" id="2.60.120.10">
    <property type="entry name" value="Jelly Rolls"/>
    <property type="match status" value="1"/>
</dbReference>
<gene>
    <name evidence="1" type="ORF">Geu3261_0345_007</name>
</gene>
<name>A0A0D6Q3Q8_KOMEU</name>
<dbReference type="InterPro" id="IPR010282">
    <property type="entry name" value="Uncharacterised_HutD/Ves"/>
</dbReference>
<dbReference type="InterPro" id="IPR011051">
    <property type="entry name" value="RmlC_Cupin_sf"/>
</dbReference>
<sequence length="185" mass="19961">MTLRISSIRILPARPWKNGQGITRPVTESPGWRVSIATIDRSCSFSAYPGMLRQQALLSGAGLELILPTRECMRLERAGAVLSFSGMLPLTCRLDGGAVSVLNIMFAPDRFPDAAIRSVTTTFFPNAEADAVIVPVRGSWRATCASNAVHHVTTGEIMHGRIRYIAPLPGQGQQSALCYVASSCM</sequence>
<dbReference type="PANTHER" id="PTHR37943:SF1">
    <property type="entry name" value="PROTEIN VES"/>
    <property type="match status" value="1"/>
</dbReference>
<dbReference type="PANTHER" id="PTHR37943">
    <property type="entry name" value="PROTEIN VES"/>
    <property type="match status" value="1"/>
</dbReference>
<accession>A0A0D6Q3Q8</accession>
<dbReference type="SUPFAM" id="SSF51182">
    <property type="entry name" value="RmlC-like cupins"/>
    <property type="match status" value="1"/>
</dbReference>
<dbReference type="AlphaFoldDB" id="A0A0D6Q3Q8"/>
<dbReference type="InterPro" id="IPR014710">
    <property type="entry name" value="RmlC-like_jellyroll"/>
</dbReference>